<evidence type="ECO:0000313" key="3">
    <source>
        <dbReference type="EMBL" id="MBS2963128.1"/>
    </source>
</evidence>
<dbReference type="InterPro" id="IPR027417">
    <property type="entry name" value="P-loop_NTPase"/>
</dbReference>
<dbReference type="AlphaFoldDB" id="A0A8J8BBH2"/>
<organism evidence="3 4">
    <name type="scientific">Actinocrinis puniceicyclus</name>
    <dbReference type="NCBI Taxonomy" id="977794"/>
    <lineage>
        <taxon>Bacteria</taxon>
        <taxon>Bacillati</taxon>
        <taxon>Actinomycetota</taxon>
        <taxon>Actinomycetes</taxon>
        <taxon>Catenulisporales</taxon>
        <taxon>Actinospicaceae</taxon>
        <taxon>Actinocrinis</taxon>
    </lineage>
</organism>
<comment type="caution">
    <text evidence="3">The sequence shown here is derived from an EMBL/GenBank/DDBJ whole genome shotgun (WGS) entry which is preliminary data.</text>
</comment>
<dbReference type="RefSeq" id="WP_211466528.1">
    <property type="nucleotide sequence ID" value="NZ_JAGSXH010000021.1"/>
</dbReference>
<dbReference type="Proteomes" id="UP000677913">
    <property type="component" value="Unassembled WGS sequence"/>
</dbReference>
<dbReference type="PANTHER" id="PTHR13748:SF62">
    <property type="entry name" value="COBW DOMAIN-CONTAINING PROTEIN"/>
    <property type="match status" value="1"/>
</dbReference>
<evidence type="ECO:0000259" key="2">
    <source>
        <dbReference type="Pfam" id="PF02492"/>
    </source>
</evidence>
<name>A0A8J8BBH2_9ACTN</name>
<accession>A0A8J8BBH2</accession>
<keyword evidence="4" id="KW-1185">Reference proteome</keyword>
<dbReference type="Gene3D" id="3.40.50.300">
    <property type="entry name" value="P-loop containing nucleotide triphosphate hydrolases"/>
    <property type="match status" value="1"/>
</dbReference>
<dbReference type="SUPFAM" id="SSF52540">
    <property type="entry name" value="P-loop containing nucleoside triphosphate hydrolases"/>
    <property type="match status" value="1"/>
</dbReference>
<sequence length="369" mass="38110">MITLVPLSGFLGSGKTTTLISAAIALQRTGRRVAVVTNDPGEALVDTGLARGGLGEVTELAGGCLCRRVPELSALLAEAAESGRTDLVLVEASGACADLYENVVRPLRARRDLVTVAPLTAVVDPLRLDAVNRIAQDGEPEADFAHLFGRQLADAELLAINKTDLLGGERTAKFEARLAADHPDAAVLSYSAATGAGLDALVRAWTRPPAHAPVARRGPAFDPARHAAAEAQLSWLNEAFRVTAAAADFEALSWGAAVLGHLSQWAASTGCFTGHVKLAVRTPAGLAKLSVTDSGAPPRADRAPARPVEHGYATVNARIACRPAALDGALRAALAAADAAHGATSHAPRPASFRTAHQHPSQRPLAATG</sequence>
<dbReference type="Pfam" id="PF02492">
    <property type="entry name" value="cobW"/>
    <property type="match status" value="1"/>
</dbReference>
<gene>
    <name evidence="3" type="ORF">KGA66_08735</name>
</gene>
<reference evidence="3" key="1">
    <citation type="submission" date="2021-04" db="EMBL/GenBank/DDBJ databases">
        <title>Genome based classification of Actinospica acidithermotolerans sp. nov., an actinobacterium isolated from an Indonesian hot spring.</title>
        <authorList>
            <person name="Kusuma A.B."/>
            <person name="Putra K.E."/>
            <person name="Nafisah S."/>
            <person name="Loh J."/>
            <person name="Nouioui I."/>
            <person name="Goodfellow M."/>
        </authorList>
    </citation>
    <scope>NUCLEOTIDE SEQUENCE</scope>
    <source>
        <strain evidence="3">DSM 45618</strain>
    </source>
</reference>
<evidence type="ECO:0000313" key="4">
    <source>
        <dbReference type="Proteomes" id="UP000677913"/>
    </source>
</evidence>
<feature type="region of interest" description="Disordered" evidence="1">
    <location>
        <begin position="341"/>
        <end position="369"/>
    </location>
</feature>
<evidence type="ECO:0000256" key="1">
    <source>
        <dbReference type="SAM" id="MobiDB-lite"/>
    </source>
</evidence>
<dbReference type="PANTHER" id="PTHR13748">
    <property type="entry name" value="COBW-RELATED"/>
    <property type="match status" value="1"/>
</dbReference>
<proteinExistence type="predicted"/>
<dbReference type="InterPro" id="IPR003495">
    <property type="entry name" value="CobW/HypB/UreG_nucleotide-bd"/>
</dbReference>
<dbReference type="InterPro" id="IPR051316">
    <property type="entry name" value="Zinc-reg_GTPase_activator"/>
</dbReference>
<dbReference type="EMBL" id="JAGSXH010000021">
    <property type="protein sequence ID" value="MBS2963128.1"/>
    <property type="molecule type" value="Genomic_DNA"/>
</dbReference>
<protein>
    <recommendedName>
        <fullName evidence="2">CobW/HypB/UreG nucleotide-binding domain-containing protein</fullName>
    </recommendedName>
</protein>
<dbReference type="GO" id="GO:0005737">
    <property type="term" value="C:cytoplasm"/>
    <property type="evidence" value="ECO:0007669"/>
    <property type="project" value="TreeGrafter"/>
</dbReference>
<feature type="domain" description="CobW/HypB/UreG nucleotide-binding" evidence="2">
    <location>
        <begin position="7"/>
        <end position="187"/>
    </location>
</feature>